<keyword evidence="3" id="KW-0812">Transmembrane</keyword>
<dbReference type="SMART" id="SM00100">
    <property type="entry name" value="cNMP"/>
    <property type="match status" value="1"/>
</dbReference>
<dbReference type="InterPro" id="IPR050866">
    <property type="entry name" value="CNG_cation_channel"/>
</dbReference>
<keyword evidence="11" id="KW-1185">Reference proteome</keyword>
<dbReference type="SUPFAM" id="SSF51206">
    <property type="entry name" value="cAMP-binding domain-like"/>
    <property type="match status" value="1"/>
</dbReference>
<evidence type="ECO:0000256" key="4">
    <source>
        <dbReference type="ARBA" id="ARBA00022989"/>
    </source>
</evidence>
<keyword evidence="8" id="KW-0407">Ion channel</keyword>
<evidence type="ECO:0000256" key="5">
    <source>
        <dbReference type="ARBA" id="ARBA00023065"/>
    </source>
</evidence>
<proteinExistence type="predicted"/>
<protein>
    <submittedName>
        <fullName evidence="10">CRP-like cAMP-binding protein</fullName>
    </submittedName>
</protein>
<dbReference type="PANTHER" id="PTHR45638">
    <property type="entry name" value="CYCLIC NUCLEOTIDE-GATED CATION CHANNEL SUBUNIT A"/>
    <property type="match status" value="1"/>
</dbReference>
<dbReference type="InterPro" id="IPR018488">
    <property type="entry name" value="cNMP-bd_CS"/>
</dbReference>
<dbReference type="Proteomes" id="UP001262410">
    <property type="component" value="Unassembled WGS sequence"/>
</dbReference>
<name>A0ABU1JYB3_9PROT</name>
<evidence type="ECO:0000256" key="2">
    <source>
        <dbReference type="ARBA" id="ARBA00022448"/>
    </source>
</evidence>
<gene>
    <name evidence="10" type="ORF">E9232_006178</name>
</gene>
<evidence type="ECO:0000256" key="1">
    <source>
        <dbReference type="ARBA" id="ARBA00004141"/>
    </source>
</evidence>
<dbReference type="PANTHER" id="PTHR45638:SF11">
    <property type="entry name" value="CYCLIC NUCLEOTIDE-GATED CATION CHANNEL SUBUNIT A"/>
    <property type="match status" value="1"/>
</dbReference>
<keyword evidence="5" id="KW-0406">Ion transport</keyword>
<organism evidence="10 11">
    <name type="scientific">Inquilinus ginsengisoli</name>
    <dbReference type="NCBI Taxonomy" id="363840"/>
    <lineage>
        <taxon>Bacteria</taxon>
        <taxon>Pseudomonadati</taxon>
        <taxon>Pseudomonadota</taxon>
        <taxon>Alphaproteobacteria</taxon>
        <taxon>Rhodospirillales</taxon>
        <taxon>Rhodospirillaceae</taxon>
        <taxon>Inquilinus</taxon>
    </lineage>
</organism>
<dbReference type="InterPro" id="IPR014710">
    <property type="entry name" value="RmlC-like_jellyroll"/>
</dbReference>
<dbReference type="PROSITE" id="PS50042">
    <property type="entry name" value="CNMP_BINDING_3"/>
    <property type="match status" value="1"/>
</dbReference>
<accession>A0ABU1JYB3</accession>
<dbReference type="PRINTS" id="PR00103">
    <property type="entry name" value="CAMPKINASE"/>
</dbReference>
<dbReference type="EMBL" id="JAVDPW010000013">
    <property type="protein sequence ID" value="MDR6293627.1"/>
    <property type="molecule type" value="Genomic_DNA"/>
</dbReference>
<evidence type="ECO:0000256" key="3">
    <source>
        <dbReference type="ARBA" id="ARBA00022692"/>
    </source>
</evidence>
<comment type="subcellular location">
    <subcellularLocation>
        <location evidence="1">Membrane</location>
        <topology evidence="1">Multi-pass membrane protein</topology>
    </subcellularLocation>
</comment>
<evidence type="ECO:0000256" key="7">
    <source>
        <dbReference type="ARBA" id="ARBA00023286"/>
    </source>
</evidence>
<keyword evidence="7" id="KW-1071">Ligand-gated ion channel</keyword>
<dbReference type="PROSITE" id="PS00889">
    <property type="entry name" value="CNMP_BINDING_2"/>
    <property type="match status" value="1"/>
</dbReference>
<keyword evidence="4" id="KW-1133">Transmembrane helix</keyword>
<feature type="domain" description="Cyclic nucleotide-binding" evidence="9">
    <location>
        <begin position="15"/>
        <end position="117"/>
    </location>
</feature>
<sequence>MSLAEEVELLKRIPLFANIDTSKLKLLAFTSERVRFPAGQVLCRQGEIGRAAFIIIDGEADVIVDTANGPLTVAGVGRNDFVGEIAILCDVPRTATVQARSDVTALVIAKDQFFRMITEFPQMAIEIMRVLALRLERTTKEAARARQTAA</sequence>
<dbReference type="RefSeq" id="WP_309800757.1">
    <property type="nucleotide sequence ID" value="NZ_JAVDPW010000013.1"/>
</dbReference>
<evidence type="ECO:0000259" key="9">
    <source>
        <dbReference type="PROSITE" id="PS50042"/>
    </source>
</evidence>
<dbReference type="CDD" id="cd00038">
    <property type="entry name" value="CAP_ED"/>
    <property type="match status" value="1"/>
</dbReference>
<evidence type="ECO:0000313" key="10">
    <source>
        <dbReference type="EMBL" id="MDR6293627.1"/>
    </source>
</evidence>
<evidence type="ECO:0000256" key="8">
    <source>
        <dbReference type="ARBA" id="ARBA00023303"/>
    </source>
</evidence>
<reference evidence="10 11" key="1">
    <citation type="submission" date="2023-07" db="EMBL/GenBank/DDBJ databases">
        <title>Sorghum-associated microbial communities from plants grown in Nebraska, USA.</title>
        <authorList>
            <person name="Schachtman D."/>
        </authorList>
    </citation>
    <scope>NUCLEOTIDE SEQUENCE [LARGE SCALE GENOMIC DNA]</scope>
    <source>
        <strain evidence="10 11">584</strain>
    </source>
</reference>
<evidence type="ECO:0000313" key="11">
    <source>
        <dbReference type="Proteomes" id="UP001262410"/>
    </source>
</evidence>
<dbReference type="Pfam" id="PF00027">
    <property type="entry name" value="cNMP_binding"/>
    <property type="match status" value="1"/>
</dbReference>
<comment type="caution">
    <text evidence="10">The sequence shown here is derived from an EMBL/GenBank/DDBJ whole genome shotgun (WGS) entry which is preliminary data.</text>
</comment>
<dbReference type="InterPro" id="IPR000595">
    <property type="entry name" value="cNMP-bd_dom"/>
</dbReference>
<evidence type="ECO:0000256" key="6">
    <source>
        <dbReference type="ARBA" id="ARBA00023136"/>
    </source>
</evidence>
<keyword evidence="6" id="KW-0472">Membrane</keyword>
<dbReference type="InterPro" id="IPR018490">
    <property type="entry name" value="cNMP-bd_dom_sf"/>
</dbReference>
<dbReference type="Gene3D" id="2.60.120.10">
    <property type="entry name" value="Jelly Rolls"/>
    <property type="match status" value="1"/>
</dbReference>
<keyword evidence="2" id="KW-0813">Transport</keyword>